<sequence length="1134" mass="130425">MDGLFSAVELEEAVAGQRAGFRLDRLELYNWGTFHGRVWTLDVHGDNGLLTGDIGSGKSTLVDAVTTLLLPANRISYNKAAGAEVKERSLRSYVMGYYKSERNETTGTSRPVGLRDASSFSVILGIFRNEGYDSTVSLAQVFWMKDGNAGQPDRFFVTADAPLSIATDFSDFGSDIAALRRRLRGTNGIRVYDHFPEYGKDFRRRLGIESEQAMELFHQTVSMKSVGDLNDFVRSHMLEPFDAKEWIARLVAHFEDLTKAHDAVVKARAQLEELNPLLADCDTYDALAEEIRGLDGERAALPYFCAGRKARLLERRIDELTERIAARRDDRAGTDDEIRALEEKHQALVIERAGHGGDRLGQIERDIDDAERVRDERRAKWDRFNEQLRQAGLDEIERAEQFQARRREVDEELARTESSDAGLENRLMEVAVDQKALKDDADELNTELRSLRSRRSNIPTRSLELRAWLSREIGVDEAQLPFAGELIQVRPEWSEWEGAAERLLRSFGLSLLVPDEHYPDVAGWINDHHLGARLVYYRVPTKVAPRPAADAGSTERQLVSKLEIKDSEFYPWLEQELARRAGYECVETMEEFRRAHRAVTKTGQIKGTGGRHEKDDRRRIDDRSEYVLGWSNEQKIDTLLERAAKVQRQMNELDAERRRLTQKADETRRRRDVLVRLAETREYVDVDWQAMVKRVADLTEEKQRLEAASSELERLGREIEAVERAMAKAKEARDTLVSEIGGLETSLRNDEDELERTRRRFEEPGYEAATEFFDRLAGRVDESTMARASDYDRVLSETTSTLTSLIDARGKRQSTVGNRVVQKMADFRQRYPLETAEVDNSIQAAGEYREMHRRLVDDDLPRFEAQFKDYLNTNTIRDIASFQGQLYKQVELIKERVHTINDSLVGVDYNPGRYIRLEHHWTPNTDIREFREELRACTASTVSGDASEQYSEQKFVQVKRIIERFQGREGQTEADRTWARRVTDVRNWFLFSASERWREDDSEHETYTDSGGKSGGQKEKLAYTILAASLAYQFKLEWGAVRSKAFRFVVIDEAFGRGSDESTRYALELFRRLGLQLLIVTPLQKIHVIEPYVYSVGYVDNTKEGNYSRLQSMSIEEYQERRIAHELLRSEETA</sequence>
<dbReference type="Pfam" id="PF13555">
    <property type="entry name" value="AAA_29"/>
    <property type="match status" value="1"/>
</dbReference>
<name>A0A6L9S8E9_9ACTN</name>
<evidence type="ECO:0000256" key="1">
    <source>
        <dbReference type="SAM" id="Coils"/>
    </source>
</evidence>
<dbReference type="Gene3D" id="3.40.50.300">
    <property type="entry name" value="P-loop containing nucleotide triphosphate hydrolases"/>
    <property type="match status" value="1"/>
</dbReference>
<feature type="coiled-coil region" evidence="1">
    <location>
        <begin position="636"/>
        <end position="760"/>
    </location>
</feature>
<organism evidence="2 3">
    <name type="scientific">Phytoactinopolyspora halotolerans</name>
    <dbReference type="NCBI Taxonomy" id="1981512"/>
    <lineage>
        <taxon>Bacteria</taxon>
        <taxon>Bacillati</taxon>
        <taxon>Actinomycetota</taxon>
        <taxon>Actinomycetes</taxon>
        <taxon>Jiangellales</taxon>
        <taxon>Jiangellaceae</taxon>
        <taxon>Phytoactinopolyspora</taxon>
    </lineage>
</organism>
<dbReference type="RefSeq" id="WP_163737423.1">
    <property type="nucleotide sequence ID" value="NZ_JAAGOA010000007.1"/>
</dbReference>
<evidence type="ECO:0000313" key="2">
    <source>
        <dbReference type="EMBL" id="NEE00864.1"/>
    </source>
</evidence>
<dbReference type="SUPFAM" id="SSF52540">
    <property type="entry name" value="P-loop containing nucleoside triphosphate hydrolases"/>
    <property type="match status" value="2"/>
</dbReference>
<dbReference type="Pfam" id="PF13558">
    <property type="entry name" value="SbcC_Walker_B"/>
    <property type="match status" value="1"/>
</dbReference>
<accession>A0A6L9S8E9</accession>
<evidence type="ECO:0008006" key="4">
    <source>
        <dbReference type="Google" id="ProtNLM"/>
    </source>
</evidence>
<proteinExistence type="predicted"/>
<dbReference type="InterPro" id="IPR027417">
    <property type="entry name" value="P-loop_NTPase"/>
</dbReference>
<protein>
    <recommendedName>
        <fullName evidence="4">ATP-dependent exonuclease SbcCD, C subunit-like protein</fullName>
    </recommendedName>
</protein>
<feature type="coiled-coil region" evidence="1">
    <location>
        <begin position="360"/>
        <end position="454"/>
    </location>
</feature>
<dbReference type="EMBL" id="JAAGOA010000007">
    <property type="protein sequence ID" value="NEE00864.1"/>
    <property type="molecule type" value="Genomic_DNA"/>
</dbReference>
<dbReference type="AlphaFoldDB" id="A0A6L9S8E9"/>
<evidence type="ECO:0000313" key="3">
    <source>
        <dbReference type="Proteomes" id="UP000475214"/>
    </source>
</evidence>
<dbReference type="Proteomes" id="UP000475214">
    <property type="component" value="Unassembled WGS sequence"/>
</dbReference>
<comment type="caution">
    <text evidence="2">The sequence shown here is derived from an EMBL/GenBank/DDBJ whole genome shotgun (WGS) entry which is preliminary data.</text>
</comment>
<reference evidence="2 3" key="1">
    <citation type="submission" date="2020-02" db="EMBL/GenBank/DDBJ databases">
        <authorList>
            <person name="Li X.-J."/>
            <person name="Han X.-M."/>
        </authorList>
    </citation>
    <scope>NUCLEOTIDE SEQUENCE [LARGE SCALE GENOMIC DNA]</scope>
    <source>
        <strain evidence="2 3">CCTCC AB 2017055</strain>
    </source>
</reference>
<gene>
    <name evidence="2" type="ORF">G1H10_11870</name>
</gene>
<keyword evidence="1" id="KW-0175">Coiled coil</keyword>
<keyword evidence="3" id="KW-1185">Reference proteome</keyword>